<evidence type="ECO:0000313" key="3">
    <source>
        <dbReference type="Proteomes" id="UP000000844"/>
    </source>
</evidence>
<feature type="transmembrane region" description="Helical" evidence="1">
    <location>
        <begin position="36"/>
        <end position="62"/>
    </location>
</feature>
<keyword evidence="3" id="KW-1185">Reference proteome</keyword>
<organism evidence="2 3">
    <name type="scientific">Stackebrandtia nassauensis (strain DSM 44728 / CIP 108903 / NRRL B-16338 / NBRC 102104 / LLR-40K-21)</name>
    <dbReference type="NCBI Taxonomy" id="446470"/>
    <lineage>
        <taxon>Bacteria</taxon>
        <taxon>Bacillati</taxon>
        <taxon>Actinomycetota</taxon>
        <taxon>Actinomycetes</taxon>
        <taxon>Glycomycetales</taxon>
        <taxon>Glycomycetaceae</taxon>
        <taxon>Stackebrandtia</taxon>
    </lineage>
</organism>
<feature type="transmembrane region" description="Helical" evidence="1">
    <location>
        <begin position="98"/>
        <end position="117"/>
    </location>
</feature>
<name>D3PW88_STANL</name>
<evidence type="ECO:0000256" key="1">
    <source>
        <dbReference type="SAM" id="Phobius"/>
    </source>
</evidence>
<sequence length="118" mass="12416">MVADQPSQPTQPPLLEATSPAIAGLKTVPDLRQRRLIGVSAWALALGACGFVLGFVAMIRMIGEVPVWFKPAFITSGVLGLALIIGAFVTVQYHRLPWLLLGASTALLLVGVILLGSV</sequence>
<accession>D3PW88</accession>
<dbReference type="HOGENOM" id="CLU_2071693_0_0_11"/>
<feature type="transmembrane region" description="Helical" evidence="1">
    <location>
        <begin position="68"/>
        <end position="91"/>
    </location>
</feature>
<keyword evidence="1" id="KW-1133">Transmembrane helix</keyword>
<dbReference type="STRING" id="446470.Snas_1542"/>
<dbReference type="EMBL" id="CP001778">
    <property type="protein sequence ID" value="ADD41245.1"/>
    <property type="molecule type" value="Genomic_DNA"/>
</dbReference>
<dbReference type="Proteomes" id="UP000000844">
    <property type="component" value="Chromosome"/>
</dbReference>
<reference evidence="2 3" key="1">
    <citation type="journal article" date="2009" name="Stand. Genomic Sci.">
        <title>Complete genome sequence of Stackebrandtia nassauensis type strain (LLR-40K-21).</title>
        <authorList>
            <person name="Munk C."/>
            <person name="Lapidus A."/>
            <person name="Copeland A."/>
            <person name="Jando M."/>
            <person name="Mayilraj S."/>
            <person name="Glavina Del Rio T."/>
            <person name="Nolan M."/>
            <person name="Chen F."/>
            <person name="Lucas S."/>
            <person name="Tice H."/>
            <person name="Cheng J.F."/>
            <person name="Han C."/>
            <person name="Detter J.C."/>
            <person name="Bruce D."/>
            <person name="Goodwin L."/>
            <person name="Chain P."/>
            <person name="Pitluck S."/>
            <person name="Goker M."/>
            <person name="Ovchinikova G."/>
            <person name="Pati A."/>
            <person name="Ivanova N."/>
            <person name="Mavromatis K."/>
            <person name="Chen A."/>
            <person name="Palaniappan K."/>
            <person name="Land M."/>
            <person name="Hauser L."/>
            <person name="Chang Y.J."/>
            <person name="Jeffries C.D."/>
            <person name="Bristow J."/>
            <person name="Eisen J.A."/>
            <person name="Markowitz V."/>
            <person name="Hugenholtz P."/>
            <person name="Kyrpides N.C."/>
            <person name="Klenk H.P."/>
        </authorList>
    </citation>
    <scope>NUCLEOTIDE SEQUENCE [LARGE SCALE GENOMIC DNA]</scope>
    <source>
        <strain evidence="3">DSM 44728 / CIP 108903 / NRRL B-16338 / NBRC 102104 / LLR-40K-21</strain>
    </source>
</reference>
<evidence type="ECO:0000313" key="2">
    <source>
        <dbReference type="EMBL" id="ADD41245.1"/>
    </source>
</evidence>
<protein>
    <submittedName>
        <fullName evidence="2">Uncharacterized protein</fullName>
    </submittedName>
</protein>
<keyword evidence="1" id="KW-0472">Membrane</keyword>
<dbReference type="KEGG" id="sna:Snas_1542"/>
<gene>
    <name evidence="2" type="ordered locus">Snas_1542</name>
</gene>
<proteinExistence type="predicted"/>
<dbReference type="eggNOG" id="ENOG502ZWH3">
    <property type="taxonomic scope" value="Bacteria"/>
</dbReference>
<keyword evidence="1" id="KW-0812">Transmembrane</keyword>
<dbReference type="AlphaFoldDB" id="D3PW88"/>